<evidence type="ECO:0000313" key="2">
    <source>
        <dbReference type="Proteomes" id="UP001153642"/>
    </source>
</evidence>
<keyword evidence="1" id="KW-0418">Kinase</keyword>
<dbReference type="InterPro" id="IPR047765">
    <property type="entry name" value="GHMP_GYDIA-like"/>
</dbReference>
<dbReference type="InterPro" id="IPR020568">
    <property type="entry name" value="Ribosomal_Su5_D2-typ_SF"/>
</dbReference>
<dbReference type="SUPFAM" id="SSF54211">
    <property type="entry name" value="Ribosomal protein S5 domain 2-like"/>
    <property type="match status" value="1"/>
</dbReference>
<proteinExistence type="predicted"/>
<dbReference type="Gene3D" id="3.30.230.10">
    <property type="match status" value="1"/>
</dbReference>
<dbReference type="Proteomes" id="UP001153642">
    <property type="component" value="Unassembled WGS sequence"/>
</dbReference>
<keyword evidence="1" id="KW-0808">Transferase</keyword>
<protein>
    <submittedName>
        <fullName evidence="1">GYDIA family GHMP kinase</fullName>
    </submittedName>
</protein>
<dbReference type="InterPro" id="IPR014721">
    <property type="entry name" value="Ribsml_uS5_D2-typ_fold_subgr"/>
</dbReference>
<keyword evidence="2" id="KW-1185">Reference proteome</keyword>
<dbReference type="GO" id="GO:0016301">
    <property type="term" value="F:kinase activity"/>
    <property type="evidence" value="ECO:0007669"/>
    <property type="project" value="UniProtKB-KW"/>
</dbReference>
<dbReference type="NCBIfam" id="NF040656">
    <property type="entry name" value="GHMP_GYDIA"/>
    <property type="match status" value="1"/>
</dbReference>
<accession>A0ABT6FW65</accession>
<dbReference type="RefSeq" id="WP_277901263.1">
    <property type="nucleotide sequence ID" value="NZ_JAPMUA010000007.1"/>
</dbReference>
<sequence length="312" mass="34902">MTHQYRSNGKLLITGEYVVLDGALSLALPCRSGQTLTVVETNHDLLSWKALDHKDNVWFSAKIDFFKLKGFSVNCIVETSDPQKAKTLIAILTEAIKLNPGFLKNAEGIEAVTKLEFPQNWGLGSSSTLINNIASWAQVDAFALLWNSFSGSGYDIACAQNNTAINYKVANKHPQIIPVEFNSPFKEHLFFVHLNKKQNSREGIEHYKKVTKAGKKSASVKAISELTKKIQQAQTLSLFEELLKEHENIIGDLINLPPIKQRLFKDYKGAIKSLGAWGGDFMLVTGNKENVCPYFKNKGYNTIFTYQEIILS</sequence>
<reference evidence="1" key="1">
    <citation type="submission" date="2022-11" db="EMBL/GenBank/DDBJ databases">
        <title>High-quality draft genome sequence of Galbibacter sp. strain CMA-7.</title>
        <authorList>
            <person name="Wei L."/>
            <person name="Dong C."/>
            <person name="Shao Z."/>
        </authorList>
    </citation>
    <scope>NUCLEOTIDE SEQUENCE</scope>
    <source>
        <strain evidence="1">CMA-7</strain>
    </source>
</reference>
<name>A0ABT6FW65_9FLAO</name>
<organism evidence="1 2">
    <name type="scientific">Galbibacter pacificus</name>
    <dbReference type="NCBI Taxonomy" id="2996052"/>
    <lineage>
        <taxon>Bacteria</taxon>
        <taxon>Pseudomonadati</taxon>
        <taxon>Bacteroidota</taxon>
        <taxon>Flavobacteriia</taxon>
        <taxon>Flavobacteriales</taxon>
        <taxon>Flavobacteriaceae</taxon>
        <taxon>Galbibacter</taxon>
    </lineage>
</organism>
<comment type="caution">
    <text evidence="1">The sequence shown here is derived from an EMBL/GenBank/DDBJ whole genome shotgun (WGS) entry which is preliminary data.</text>
</comment>
<gene>
    <name evidence="1" type="ORF">OSR52_16715</name>
</gene>
<evidence type="ECO:0000313" key="1">
    <source>
        <dbReference type="EMBL" id="MDG3587505.1"/>
    </source>
</evidence>
<dbReference type="EMBL" id="JAPMUA010000007">
    <property type="protein sequence ID" value="MDG3587505.1"/>
    <property type="molecule type" value="Genomic_DNA"/>
</dbReference>